<feature type="domain" description="Polysaccharide biosynthesis" evidence="1">
    <location>
        <begin position="17"/>
        <end position="135"/>
    </location>
</feature>
<evidence type="ECO:0000313" key="2">
    <source>
        <dbReference type="EMBL" id="KAJ3262105.1"/>
    </source>
</evidence>
<dbReference type="GO" id="GO:0005737">
    <property type="term" value="C:cytoplasm"/>
    <property type="evidence" value="ECO:0007669"/>
    <property type="project" value="TreeGrafter"/>
</dbReference>
<name>A0AAD5Y6E8_9FUNG</name>
<sequence length="166" mass="19743">MSVFGVTAENAQNNEDIERHWAMKAFQHAEVYFNLISSVPSSKINLTKHDDELYTAFRADFKDLDINSIDEMKDFKTEEKKKQWRALIEKYEHLVEDFNFGTLLRNRAAEDYVTRIQFLFIEIARNKEGSNQSLYREGFKPVRTEEHEEMEKELEELKEKIVSQLK</sequence>
<dbReference type="InterPro" id="IPR021148">
    <property type="entry name" value="Polysacc_synth_dom"/>
</dbReference>
<gene>
    <name evidence="2" type="ORF">HK103_003948</name>
</gene>
<protein>
    <recommendedName>
        <fullName evidence="1">Polysaccharide biosynthesis domain-containing protein</fullName>
    </recommendedName>
</protein>
<evidence type="ECO:0000313" key="3">
    <source>
        <dbReference type="Proteomes" id="UP001210925"/>
    </source>
</evidence>
<comment type="caution">
    <text evidence="2">The sequence shown here is derived from an EMBL/GenBank/DDBJ whole genome shotgun (WGS) entry which is preliminary data.</text>
</comment>
<keyword evidence="3" id="KW-1185">Reference proteome</keyword>
<evidence type="ECO:0000259" key="1">
    <source>
        <dbReference type="Pfam" id="PF04669"/>
    </source>
</evidence>
<organism evidence="2 3">
    <name type="scientific">Boothiomyces macroporosus</name>
    <dbReference type="NCBI Taxonomy" id="261099"/>
    <lineage>
        <taxon>Eukaryota</taxon>
        <taxon>Fungi</taxon>
        <taxon>Fungi incertae sedis</taxon>
        <taxon>Chytridiomycota</taxon>
        <taxon>Chytridiomycota incertae sedis</taxon>
        <taxon>Chytridiomycetes</taxon>
        <taxon>Rhizophydiales</taxon>
        <taxon>Terramycetaceae</taxon>
        <taxon>Boothiomyces</taxon>
    </lineage>
</organism>
<dbReference type="Proteomes" id="UP001210925">
    <property type="component" value="Unassembled WGS sequence"/>
</dbReference>
<accession>A0AAD5Y6E8</accession>
<dbReference type="Pfam" id="PF04669">
    <property type="entry name" value="PBDC1"/>
    <property type="match status" value="1"/>
</dbReference>
<reference evidence="2" key="1">
    <citation type="submission" date="2020-05" db="EMBL/GenBank/DDBJ databases">
        <title>Phylogenomic resolution of chytrid fungi.</title>
        <authorList>
            <person name="Stajich J.E."/>
            <person name="Amses K."/>
            <person name="Simmons R."/>
            <person name="Seto K."/>
            <person name="Myers J."/>
            <person name="Bonds A."/>
            <person name="Quandt C.A."/>
            <person name="Barry K."/>
            <person name="Liu P."/>
            <person name="Grigoriev I."/>
            <person name="Longcore J.E."/>
            <person name="James T.Y."/>
        </authorList>
    </citation>
    <scope>NUCLEOTIDE SEQUENCE</scope>
    <source>
        <strain evidence="2">PLAUS21</strain>
    </source>
</reference>
<proteinExistence type="predicted"/>
<dbReference type="PANTHER" id="PTHR13410:SF9">
    <property type="entry name" value="PROTEIN PBDC1"/>
    <property type="match status" value="1"/>
</dbReference>
<dbReference type="AlphaFoldDB" id="A0AAD5Y6E8"/>
<dbReference type="PANTHER" id="PTHR13410">
    <property type="entry name" value="PROTEIN PBDC1"/>
    <property type="match status" value="1"/>
</dbReference>
<dbReference type="InterPro" id="IPR023139">
    <property type="entry name" value="PBDC1-like_dom_sf"/>
</dbReference>
<dbReference type="EMBL" id="JADGKB010000003">
    <property type="protein sequence ID" value="KAJ3262105.1"/>
    <property type="molecule type" value="Genomic_DNA"/>
</dbReference>
<dbReference type="InterPro" id="IPR008476">
    <property type="entry name" value="PBDC1_metazoa/fungi"/>
</dbReference>
<dbReference type="Gene3D" id="1.10.3560.10">
    <property type="entry name" value="yst0336 like domain"/>
    <property type="match status" value="1"/>
</dbReference>